<keyword evidence="6" id="KW-0630">Potassium</keyword>
<evidence type="ECO:0000256" key="2">
    <source>
        <dbReference type="ARBA" id="ARBA00008440"/>
    </source>
</evidence>
<feature type="transmembrane region" description="Helical" evidence="11">
    <location>
        <begin position="79"/>
        <end position="97"/>
    </location>
</feature>
<organism evidence="14 15">
    <name type="scientific">Chlamydomonas eustigma</name>
    <dbReference type="NCBI Taxonomy" id="1157962"/>
    <lineage>
        <taxon>Eukaryota</taxon>
        <taxon>Viridiplantae</taxon>
        <taxon>Chlorophyta</taxon>
        <taxon>core chlorophytes</taxon>
        <taxon>Chlorophyceae</taxon>
        <taxon>CS clade</taxon>
        <taxon>Chlamydomonadales</taxon>
        <taxon>Chlamydomonadaceae</taxon>
        <taxon>Chlamydomonas</taxon>
    </lineage>
</organism>
<evidence type="ECO:0000259" key="13">
    <source>
        <dbReference type="Pfam" id="PF22776"/>
    </source>
</evidence>
<comment type="subcellular location">
    <subcellularLocation>
        <location evidence="1">Membrane</location>
        <topology evidence="1">Multi-pass membrane protein</topology>
    </subcellularLocation>
</comment>
<protein>
    <recommendedName>
        <fullName evidence="16">Potassium transporter</fullName>
    </recommendedName>
</protein>
<dbReference type="GO" id="GO:0015079">
    <property type="term" value="F:potassium ion transmembrane transporter activity"/>
    <property type="evidence" value="ECO:0007669"/>
    <property type="project" value="InterPro"/>
</dbReference>
<evidence type="ECO:0000256" key="3">
    <source>
        <dbReference type="ARBA" id="ARBA00022448"/>
    </source>
</evidence>
<accession>A0A250XQG5</accession>
<dbReference type="InterPro" id="IPR053952">
    <property type="entry name" value="K_trans_C"/>
</dbReference>
<feature type="domain" description="K+ potassium transporter integral membrane" evidence="12">
    <location>
        <begin position="40"/>
        <end position="585"/>
    </location>
</feature>
<reference evidence="14 15" key="1">
    <citation type="submission" date="2017-08" db="EMBL/GenBank/DDBJ databases">
        <title>Acidophilic green algal genome provides insights into adaptation to an acidic environment.</title>
        <authorList>
            <person name="Hirooka S."/>
            <person name="Hirose Y."/>
            <person name="Kanesaki Y."/>
            <person name="Higuchi S."/>
            <person name="Fujiwara T."/>
            <person name="Onuma R."/>
            <person name="Era A."/>
            <person name="Ohbayashi R."/>
            <person name="Uzuka A."/>
            <person name="Nozaki H."/>
            <person name="Yoshikawa H."/>
            <person name="Miyagishima S.Y."/>
        </authorList>
    </citation>
    <scope>NUCLEOTIDE SEQUENCE [LARGE SCALE GENOMIC DNA]</scope>
    <source>
        <strain evidence="14 15">NIES-2499</strain>
    </source>
</reference>
<evidence type="ECO:0000313" key="15">
    <source>
        <dbReference type="Proteomes" id="UP000232323"/>
    </source>
</evidence>
<sequence length="1005" mass="108735">MSSNPVYSERGRFYEDADIQLKIKDANKKKLSWRSTIFLAYSTLGIVYGDIGTSPLYVFSSIFSSFSPVDNDILGATSMIFWSITLVVLFKYVFIVLRADDQGEGGTFALYTRLCRSLGINAQGTVHKHEEHQEVLQAASVMGSLDRKSRKTLLSQTLEDKDATHVAVSDRTLQQRIPSGLPALSTPLVGKKGSASSNQVLQFLSNACHWMPFPHEPVQRFFQSSAVARFSILSVSILATSMIIADGVLTPATSVTSAVSGLTIQVAISQNAITGISCAIIIILFLAQSFGTQKVSFTFSPVVVVWFMSIGGIGIYNMTLYGTYIWNALNPYWIYVFFSSYGYNAWVALGGVMLAVTGTEALFADLGHFSRPAIGIGFSCIAYPSLILAYLGQGAYLIQNPGNVSSAFWSSVPTQYAWPMLIIATGAATVASQALITGSFSIIRQAISMGIFPKVKVLHTGKEVEGQVYIGFVNYVLMILCVAMVAGFNGNGTAITNAYGICISIVMFITTNLITLLMVVDWHLSSVLVTLFYLLFGLIEGAFLTANLTKVPQGGWFTLAVGAGVALVKFGWLSGQIAKKEAIQEIFNTLKLSDLFSAKSESNRGNEPFISGGDVPLNAFSTPLLKPGPEVRTLVTMSRQRALKTTSTGGPLMTISRSGRLGSDLLSTTSVKLRQASALRKGQQVALAGSSTTRFVPSLASQSVGNRVGCAIAMGAVDSTHAADSPANMSTVLENSSDHKGSKHTALLPTSSAGHHLNSDAVVMEVLHDSVADLDNLINSKDLAGCQVLSKLRGIGLYYTDQTHGIPPVMWTFLRNVEAMHEFVILLQNRFLPIPFLAEEERLAAVPVLGVPNFYRVVARYGYMDKVDHGSEFAQSVVDFISGQLDGIANPAAHAPNLPPLSTASMMGRRTVVQARLADEADAADRQAAAEELVALRHAAKEGVVYYLGRTNVQMKDLSNQFTQALHDLWYGDFYRFMVNNSWTESEAWNIPGESMVELGINVKI</sequence>
<keyword evidence="9 11" id="KW-0472">Membrane</keyword>
<evidence type="ECO:0008006" key="16">
    <source>
        <dbReference type="Google" id="ProtNLM"/>
    </source>
</evidence>
<feature type="transmembrane region" description="Helical" evidence="11">
    <location>
        <begin position="498"/>
        <end position="520"/>
    </location>
</feature>
<dbReference type="InterPro" id="IPR003855">
    <property type="entry name" value="K+_transporter"/>
</dbReference>
<keyword evidence="4" id="KW-0633">Potassium transport</keyword>
<dbReference type="PANTHER" id="PTHR30540:SF83">
    <property type="entry name" value="K+ POTASSIUM TRANSPORTER"/>
    <property type="match status" value="1"/>
</dbReference>
<evidence type="ECO:0000256" key="5">
    <source>
        <dbReference type="ARBA" id="ARBA00022692"/>
    </source>
</evidence>
<feature type="transmembrane region" description="Helical" evidence="11">
    <location>
        <begin position="38"/>
        <end position="59"/>
    </location>
</feature>
<evidence type="ECO:0000256" key="6">
    <source>
        <dbReference type="ARBA" id="ARBA00022958"/>
    </source>
</evidence>
<dbReference type="GO" id="GO:0016020">
    <property type="term" value="C:membrane"/>
    <property type="evidence" value="ECO:0007669"/>
    <property type="project" value="UniProtKB-SubCell"/>
</dbReference>
<proteinExistence type="inferred from homology"/>
<dbReference type="STRING" id="1157962.A0A250XQG5"/>
<evidence type="ECO:0000256" key="1">
    <source>
        <dbReference type="ARBA" id="ARBA00004141"/>
    </source>
</evidence>
<feature type="transmembrane region" description="Helical" evidence="11">
    <location>
        <begin position="376"/>
        <end position="398"/>
    </location>
</feature>
<keyword evidence="3" id="KW-0813">Transport</keyword>
<dbReference type="AlphaFoldDB" id="A0A250XQG5"/>
<feature type="transmembrane region" description="Helical" evidence="11">
    <location>
        <begin position="299"/>
        <end position="326"/>
    </location>
</feature>
<name>A0A250XQG5_9CHLO</name>
<feature type="transmembrane region" description="Helical" evidence="11">
    <location>
        <begin position="332"/>
        <end position="356"/>
    </location>
</feature>
<comment type="caution">
    <text evidence="14">The sequence shown here is derived from an EMBL/GenBank/DDBJ whole genome shotgun (WGS) entry which is preliminary data.</text>
</comment>
<dbReference type="OrthoDB" id="504708at2759"/>
<evidence type="ECO:0000313" key="14">
    <source>
        <dbReference type="EMBL" id="GAX85040.1"/>
    </source>
</evidence>
<dbReference type="PANTHER" id="PTHR30540">
    <property type="entry name" value="OSMOTIC STRESS POTASSIUM TRANSPORTER"/>
    <property type="match status" value="1"/>
</dbReference>
<evidence type="ECO:0000256" key="9">
    <source>
        <dbReference type="ARBA" id="ARBA00023136"/>
    </source>
</evidence>
<dbReference type="InterPro" id="IPR053951">
    <property type="entry name" value="K_trans_N"/>
</dbReference>
<evidence type="ECO:0000256" key="4">
    <source>
        <dbReference type="ARBA" id="ARBA00022538"/>
    </source>
</evidence>
<feature type="domain" description="K+ potassium transporter C-terminal" evidence="13">
    <location>
        <begin position="794"/>
        <end position="1005"/>
    </location>
</feature>
<feature type="transmembrane region" description="Helical" evidence="11">
    <location>
        <begin position="468"/>
        <end position="486"/>
    </location>
</feature>
<feature type="transmembrane region" description="Helical" evidence="11">
    <location>
        <begin position="226"/>
        <end position="244"/>
    </location>
</feature>
<feature type="region of interest" description="Disordered" evidence="10">
    <location>
        <begin position="733"/>
        <end position="752"/>
    </location>
</feature>
<comment type="similarity">
    <text evidence="2">Belongs to the HAK/KUP transporter (TC 2.A.72.3) family.</text>
</comment>
<keyword evidence="7 11" id="KW-1133">Transmembrane helix</keyword>
<evidence type="ECO:0000256" key="10">
    <source>
        <dbReference type="SAM" id="MobiDB-lite"/>
    </source>
</evidence>
<keyword evidence="15" id="KW-1185">Reference proteome</keyword>
<dbReference type="Pfam" id="PF02705">
    <property type="entry name" value="K_trans"/>
    <property type="match status" value="1"/>
</dbReference>
<dbReference type="Proteomes" id="UP000232323">
    <property type="component" value="Unassembled WGS sequence"/>
</dbReference>
<keyword evidence="5 11" id="KW-0812">Transmembrane</keyword>
<evidence type="ECO:0000256" key="7">
    <source>
        <dbReference type="ARBA" id="ARBA00022989"/>
    </source>
</evidence>
<feature type="transmembrane region" description="Helical" evidence="11">
    <location>
        <begin position="418"/>
        <end position="447"/>
    </location>
</feature>
<evidence type="ECO:0000259" key="12">
    <source>
        <dbReference type="Pfam" id="PF02705"/>
    </source>
</evidence>
<gene>
    <name evidence="14" type="ORF">CEUSTIGMA_g12460.t1</name>
</gene>
<feature type="transmembrane region" description="Helical" evidence="11">
    <location>
        <begin position="264"/>
        <end position="287"/>
    </location>
</feature>
<keyword evidence="8" id="KW-0406">Ion transport</keyword>
<evidence type="ECO:0000256" key="8">
    <source>
        <dbReference type="ARBA" id="ARBA00023065"/>
    </source>
</evidence>
<dbReference type="Pfam" id="PF22776">
    <property type="entry name" value="K_trans_C"/>
    <property type="match status" value="1"/>
</dbReference>
<feature type="transmembrane region" description="Helical" evidence="11">
    <location>
        <begin position="527"/>
        <end position="548"/>
    </location>
</feature>
<dbReference type="EMBL" id="BEGY01000146">
    <property type="protein sequence ID" value="GAX85040.1"/>
    <property type="molecule type" value="Genomic_DNA"/>
</dbReference>
<evidence type="ECO:0000256" key="11">
    <source>
        <dbReference type="SAM" id="Phobius"/>
    </source>
</evidence>